<dbReference type="Proteomes" id="UP000230423">
    <property type="component" value="Unassembled WGS sequence"/>
</dbReference>
<gene>
    <name evidence="2" type="ORF">TELCIR_09511</name>
</gene>
<proteinExistence type="predicted"/>
<dbReference type="InterPro" id="IPR024166">
    <property type="entry name" value="rRNA_assembly_KRR1"/>
</dbReference>
<protein>
    <submittedName>
        <fullName evidence="2">Uncharacterized protein</fullName>
    </submittedName>
</protein>
<dbReference type="PANTHER" id="PTHR12581">
    <property type="entry name" value="HIV-1 REV BINDING PROTEIN 2, 3"/>
    <property type="match status" value="1"/>
</dbReference>
<evidence type="ECO:0000313" key="2">
    <source>
        <dbReference type="EMBL" id="PIO68689.1"/>
    </source>
</evidence>
<dbReference type="OrthoDB" id="441223at2759"/>
<dbReference type="GO" id="GO:0032040">
    <property type="term" value="C:small-subunit processome"/>
    <property type="evidence" value="ECO:0007669"/>
    <property type="project" value="TreeGrafter"/>
</dbReference>
<sequence>MSRSVPYEHAIRVLEDEVFCEIIKISSMTLMIKRELMKNEKLKDENWERFLPNFKKKIQSSSSTNEAKKKKKRAWKKKGEYTPFPPAPTLSKIDKQLESGEYFMTEKERLLNKKRKKIEVAAMKSEDRKKEKLKKFQPPVEKVCQMTRVIEAKGKCKKKGTWLESPTIVEHGLMRRGSRSVRWNLPNRNGIGEGSCCGSWPREKETPKRQAEALDVEKLKKKIKKIKT</sequence>
<dbReference type="EMBL" id="KZ346976">
    <property type="protein sequence ID" value="PIO68689.1"/>
    <property type="molecule type" value="Genomic_DNA"/>
</dbReference>
<dbReference type="PANTHER" id="PTHR12581:SF0">
    <property type="entry name" value="KRR1 SMALL SUBUNIT PROCESSOME COMPONENT HOMOLOG"/>
    <property type="match status" value="1"/>
</dbReference>
<organism evidence="2 3">
    <name type="scientific">Teladorsagia circumcincta</name>
    <name type="common">Brown stomach worm</name>
    <name type="synonym">Ostertagia circumcincta</name>
    <dbReference type="NCBI Taxonomy" id="45464"/>
    <lineage>
        <taxon>Eukaryota</taxon>
        <taxon>Metazoa</taxon>
        <taxon>Ecdysozoa</taxon>
        <taxon>Nematoda</taxon>
        <taxon>Chromadorea</taxon>
        <taxon>Rhabditida</taxon>
        <taxon>Rhabditina</taxon>
        <taxon>Rhabditomorpha</taxon>
        <taxon>Strongyloidea</taxon>
        <taxon>Trichostrongylidae</taxon>
        <taxon>Teladorsagia</taxon>
    </lineage>
</organism>
<evidence type="ECO:0000313" key="3">
    <source>
        <dbReference type="Proteomes" id="UP000230423"/>
    </source>
</evidence>
<evidence type="ECO:0000256" key="1">
    <source>
        <dbReference type="SAM" id="MobiDB-lite"/>
    </source>
</evidence>
<dbReference type="AlphaFoldDB" id="A0A2G9UEM9"/>
<feature type="region of interest" description="Disordered" evidence="1">
    <location>
        <begin position="58"/>
        <end position="91"/>
    </location>
</feature>
<accession>A0A2G9UEM9</accession>
<name>A0A2G9UEM9_TELCI</name>
<reference evidence="2 3" key="1">
    <citation type="submission" date="2015-09" db="EMBL/GenBank/DDBJ databases">
        <title>Draft genome of the parasitic nematode Teladorsagia circumcincta isolate WARC Sus (inbred).</title>
        <authorList>
            <person name="Mitreva M."/>
        </authorList>
    </citation>
    <scope>NUCLEOTIDE SEQUENCE [LARGE SCALE GENOMIC DNA]</scope>
    <source>
        <strain evidence="2 3">S</strain>
    </source>
</reference>
<keyword evidence="3" id="KW-1185">Reference proteome</keyword>